<protein>
    <recommendedName>
        <fullName evidence="9">Lipoprotein signal peptidase</fullName>
        <ecNumber evidence="9">3.4.23.36</ecNumber>
    </recommendedName>
    <alternativeName>
        <fullName evidence="9">Prolipoprotein signal peptidase</fullName>
    </alternativeName>
    <alternativeName>
        <fullName evidence="9">Signal peptidase II</fullName>
        <shortName evidence="9">SPase II</shortName>
    </alternativeName>
</protein>
<keyword evidence="8 9" id="KW-0472">Membrane</keyword>
<keyword evidence="4 9" id="KW-0812">Transmembrane</keyword>
<evidence type="ECO:0000256" key="8">
    <source>
        <dbReference type="ARBA" id="ARBA00023136"/>
    </source>
</evidence>
<evidence type="ECO:0000256" key="4">
    <source>
        <dbReference type="ARBA" id="ARBA00022692"/>
    </source>
</evidence>
<keyword evidence="2 9" id="KW-1003">Cell membrane</keyword>
<dbReference type="PROSITE" id="PS00855">
    <property type="entry name" value="SPASE_II"/>
    <property type="match status" value="1"/>
</dbReference>
<comment type="caution">
    <text evidence="12">The sequence shown here is derived from an EMBL/GenBank/DDBJ whole genome shotgun (WGS) entry which is preliminary data.</text>
</comment>
<evidence type="ECO:0000256" key="5">
    <source>
        <dbReference type="ARBA" id="ARBA00022750"/>
    </source>
</evidence>
<comment type="function">
    <text evidence="9 10">This protein specifically catalyzes the removal of signal peptides from prolipoproteins.</text>
</comment>
<dbReference type="Proteomes" id="UP001597438">
    <property type="component" value="Unassembled WGS sequence"/>
</dbReference>
<dbReference type="EC" id="3.4.23.36" evidence="9"/>
<comment type="caution">
    <text evidence="9">Lacks conserved residue(s) required for the propagation of feature annotation.</text>
</comment>
<keyword evidence="3 9" id="KW-0645">Protease</keyword>
<comment type="similarity">
    <text evidence="1 9 11">Belongs to the peptidase A8 family.</text>
</comment>
<evidence type="ECO:0000256" key="11">
    <source>
        <dbReference type="RuleBase" id="RU004181"/>
    </source>
</evidence>
<feature type="active site" evidence="9">
    <location>
        <position position="125"/>
    </location>
</feature>
<keyword evidence="6 9" id="KW-0378">Hydrolase</keyword>
<keyword evidence="13" id="KW-1185">Reference proteome</keyword>
<feature type="active site" evidence="9">
    <location>
        <position position="143"/>
    </location>
</feature>
<gene>
    <name evidence="9 12" type="primary">lspA</name>
    <name evidence="12" type="ORF">ACFSYS_12595</name>
</gene>
<evidence type="ECO:0000256" key="7">
    <source>
        <dbReference type="ARBA" id="ARBA00022989"/>
    </source>
</evidence>
<accession>A0ABW5X681</accession>
<evidence type="ECO:0000313" key="12">
    <source>
        <dbReference type="EMBL" id="MFD2834127.1"/>
    </source>
</evidence>
<evidence type="ECO:0000256" key="10">
    <source>
        <dbReference type="RuleBase" id="RU000594"/>
    </source>
</evidence>
<dbReference type="PANTHER" id="PTHR33695:SF1">
    <property type="entry name" value="LIPOPROTEIN SIGNAL PEPTIDASE"/>
    <property type="match status" value="1"/>
</dbReference>
<dbReference type="Pfam" id="PF01252">
    <property type="entry name" value="Peptidase_A8"/>
    <property type="match status" value="1"/>
</dbReference>
<sequence>MTQNRMYRFTLGLLLVMLNISCDQLSKKEVRENIASHEKVQVVNDNFILTKVENTGAALSFGASFPPIVKTLIFQILPLLILIYMFYYLMQKKEISRLSFVAISFIIGGGIGNIIDRVLYNSVTDFMYMEVGPLHTGIFNMADVSVTVGAIALVFNALVPEKFLKKQSVQS</sequence>
<keyword evidence="7 9" id="KW-1133">Transmembrane helix</keyword>
<dbReference type="PANTHER" id="PTHR33695">
    <property type="entry name" value="LIPOPROTEIN SIGNAL PEPTIDASE"/>
    <property type="match status" value="1"/>
</dbReference>
<dbReference type="RefSeq" id="WP_251740900.1">
    <property type="nucleotide sequence ID" value="NZ_JBHUOJ010000027.1"/>
</dbReference>
<comment type="pathway">
    <text evidence="9">Protein modification; lipoprotein biosynthesis (signal peptide cleavage).</text>
</comment>
<evidence type="ECO:0000256" key="1">
    <source>
        <dbReference type="ARBA" id="ARBA00006139"/>
    </source>
</evidence>
<dbReference type="EMBL" id="JBHUOJ010000027">
    <property type="protein sequence ID" value="MFD2834127.1"/>
    <property type="molecule type" value="Genomic_DNA"/>
</dbReference>
<evidence type="ECO:0000256" key="9">
    <source>
        <dbReference type="HAMAP-Rule" id="MF_00161"/>
    </source>
</evidence>
<proteinExistence type="inferred from homology"/>
<dbReference type="NCBIfam" id="TIGR00077">
    <property type="entry name" value="lspA"/>
    <property type="match status" value="1"/>
</dbReference>
<comment type="subcellular location">
    <subcellularLocation>
        <location evidence="9">Cell membrane</location>
        <topology evidence="9">Multi-pass membrane protein</topology>
    </subcellularLocation>
</comment>
<name>A0ABW5X681_9FLAO</name>
<reference evidence="13" key="1">
    <citation type="journal article" date="2019" name="Int. J. Syst. Evol. Microbiol.">
        <title>The Global Catalogue of Microorganisms (GCM) 10K type strain sequencing project: providing services to taxonomists for standard genome sequencing and annotation.</title>
        <authorList>
            <consortium name="The Broad Institute Genomics Platform"/>
            <consortium name="The Broad Institute Genome Sequencing Center for Infectious Disease"/>
            <person name="Wu L."/>
            <person name="Ma J."/>
        </authorList>
    </citation>
    <scope>NUCLEOTIDE SEQUENCE [LARGE SCALE GENOMIC DNA]</scope>
    <source>
        <strain evidence="13">KCTC 52925</strain>
    </source>
</reference>
<evidence type="ECO:0000256" key="3">
    <source>
        <dbReference type="ARBA" id="ARBA00022670"/>
    </source>
</evidence>
<dbReference type="GO" id="GO:0004190">
    <property type="term" value="F:aspartic-type endopeptidase activity"/>
    <property type="evidence" value="ECO:0007669"/>
    <property type="project" value="UniProtKB-EC"/>
</dbReference>
<evidence type="ECO:0000256" key="6">
    <source>
        <dbReference type="ARBA" id="ARBA00022801"/>
    </source>
</evidence>
<evidence type="ECO:0000313" key="13">
    <source>
        <dbReference type="Proteomes" id="UP001597438"/>
    </source>
</evidence>
<feature type="transmembrane region" description="Helical" evidence="9">
    <location>
        <begin position="72"/>
        <end position="90"/>
    </location>
</feature>
<dbReference type="PRINTS" id="PR00781">
    <property type="entry name" value="LIPOSIGPTASE"/>
</dbReference>
<feature type="transmembrane region" description="Helical" evidence="9">
    <location>
        <begin position="97"/>
        <end position="115"/>
    </location>
</feature>
<keyword evidence="5 9" id="KW-0064">Aspartyl protease</keyword>
<evidence type="ECO:0000256" key="2">
    <source>
        <dbReference type="ARBA" id="ARBA00022475"/>
    </source>
</evidence>
<feature type="transmembrane region" description="Helical" evidence="9">
    <location>
        <begin position="135"/>
        <end position="159"/>
    </location>
</feature>
<organism evidence="12 13">
    <name type="scientific">Christiangramia antarctica</name>
    <dbReference type="NCBI Taxonomy" id="2058158"/>
    <lineage>
        <taxon>Bacteria</taxon>
        <taxon>Pseudomonadati</taxon>
        <taxon>Bacteroidota</taxon>
        <taxon>Flavobacteriia</taxon>
        <taxon>Flavobacteriales</taxon>
        <taxon>Flavobacteriaceae</taxon>
        <taxon>Christiangramia</taxon>
    </lineage>
</organism>
<comment type="catalytic activity">
    <reaction evidence="9 10">
        <text>Release of signal peptides from bacterial membrane prolipoproteins. Hydrolyzes -Xaa-Yaa-Zaa-|-(S,diacylglyceryl)Cys-, in which Xaa is hydrophobic (preferably Leu), and Yaa (Ala or Ser) and Zaa (Gly or Ala) have small, neutral side chains.</text>
        <dbReference type="EC" id="3.4.23.36"/>
    </reaction>
</comment>
<dbReference type="HAMAP" id="MF_00161">
    <property type="entry name" value="LspA"/>
    <property type="match status" value="1"/>
</dbReference>
<dbReference type="InterPro" id="IPR001872">
    <property type="entry name" value="Peptidase_A8"/>
</dbReference>